<evidence type="ECO:0000313" key="2">
    <source>
        <dbReference type="EMBL" id="EKC41883.1"/>
    </source>
</evidence>
<reference evidence="2" key="1">
    <citation type="journal article" date="2012" name="Nature">
        <title>The oyster genome reveals stress adaptation and complexity of shell formation.</title>
        <authorList>
            <person name="Zhang G."/>
            <person name="Fang X."/>
            <person name="Guo X."/>
            <person name="Li L."/>
            <person name="Luo R."/>
            <person name="Xu F."/>
            <person name="Yang P."/>
            <person name="Zhang L."/>
            <person name="Wang X."/>
            <person name="Qi H."/>
            <person name="Xiong Z."/>
            <person name="Que H."/>
            <person name="Xie Y."/>
            <person name="Holland P.W."/>
            <person name="Paps J."/>
            <person name="Zhu Y."/>
            <person name="Wu F."/>
            <person name="Chen Y."/>
            <person name="Wang J."/>
            <person name="Peng C."/>
            <person name="Meng J."/>
            <person name="Yang L."/>
            <person name="Liu J."/>
            <person name="Wen B."/>
            <person name="Zhang N."/>
            <person name="Huang Z."/>
            <person name="Zhu Q."/>
            <person name="Feng Y."/>
            <person name="Mount A."/>
            <person name="Hedgecock D."/>
            <person name="Xu Z."/>
            <person name="Liu Y."/>
            <person name="Domazet-Loso T."/>
            <person name="Du Y."/>
            <person name="Sun X."/>
            <person name="Zhang S."/>
            <person name="Liu B."/>
            <person name="Cheng P."/>
            <person name="Jiang X."/>
            <person name="Li J."/>
            <person name="Fan D."/>
            <person name="Wang W."/>
            <person name="Fu W."/>
            <person name="Wang T."/>
            <person name="Wang B."/>
            <person name="Zhang J."/>
            <person name="Peng Z."/>
            <person name="Li Y."/>
            <person name="Li N."/>
            <person name="Wang J."/>
            <person name="Chen M."/>
            <person name="He Y."/>
            <person name="Tan F."/>
            <person name="Song X."/>
            <person name="Zheng Q."/>
            <person name="Huang R."/>
            <person name="Yang H."/>
            <person name="Du X."/>
            <person name="Chen L."/>
            <person name="Yang M."/>
            <person name="Gaffney P.M."/>
            <person name="Wang S."/>
            <person name="Luo L."/>
            <person name="She Z."/>
            <person name="Ming Y."/>
            <person name="Huang W."/>
            <person name="Zhang S."/>
            <person name="Huang B."/>
            <person name="Zhang Y."/>
            <person name="Qu T."/>
            <person name="Ni P."/>
            <person name="Miao G."/>
            <person name="Wang J."/>
            <person name="Wang Q."/>
            <person name="Steinberg C.E."/>
            <person name="Wang H."/>
            <person name="Li N."/>
            <person name="Qian L."/>
            <person name="Zhang G."/>
            <person name="Li Y."/>
            <person name="Yang H."/>
            <person name="Liu X."/>
            <person name="Wang J."/>
            <person name="Yin Y."/>
            <person name="Wang J."/>
        </authorList>
    </citation>
    <scope>NUCLEOTIDE SEQUENCE [LARGE SCALE GENOMIC DNA]</scope>
    <source>
        <strain evidence="2">05x7-T-G4-1.051#20</strain>
    </source>
</reference>
<evidence type="ECO:0000256" key="1">
    <source>
        <dbReference type="SAM" id="MobiDB-lite"/>
    </source>
</evidence>
<dbReference type="PROSITE" id="PS50157">
    <property type="entry name" value="ZINC_FINGER_C2H2_2"/>
    <property type="match status" value="1"/>
</dbReference>
<dbReference type="Gene3D" id="3.30.160.60">
    <property type="entry name" value="Classic Zinc Finger"/>
    <property type="match status" value="1"/>
</dbReference>
<feature type="region of interest" description="Disordered" evidence="1">
    <location>
        <begin position="57"/>
        <end position="95"/>
    </location>
</feature>
<proteinExistence type="predicted"/>
<feature type="compositionally biased region" description="Polar residues" evidence="1">
    <location>
        <begin position="68"/>
        <end position="77"/>
    </location>
</feature>
<dbReference type="EMBL" id="JH818654">
    <property type="protein sequence ID" value="EKC41883.1"/>
    <property type="molecule type" value="Genomic_DNA"/>
</dbReference>
<gene>
    <name evidence="2" type="ORF">CGI_10012789</name>
</gene>
<name>K1R7X7_MAGGI</name>
<sequence length="233" mass="26030">MVNTKTTTRKEGHRCPMCNERIMEENSWEKHVIECGRKRRQKRFECTQCDYATNKKSVMQRHERTRHSGSSGTVQAESESDHEWESLDPGSLSDVVGESDILRTIPVTPEVTKRKPTRPLPVYVPRAKAIVSPDAVVPTAPSPFATPMITPRERAAKDLTITASASKPSTLRAVAVQAGILTVDASTQTLTSTGVNVDTQTEGTKRRRLDRVQKSYQVGGESVIEVHEEEEWF</sequence>
<dbReference type="AlphaFoldDB" id="K1R7X7"/>
<dbReference type="SMART" id="SM00355">
    <property type="entry name" value="ZnF_C2H2"/>
    <property type="match status" value="2"/>
</dbReference>
<dbReference type="InterPro" id="IPR013087">
    <property type="entry name" value="Znf_C2H2_type"/>
</dbReference>
<protein>
    <submittedName>
        <fullName evidence="2">Uncharacterized protein</fullName>
    </submittedName>
</protein>
<dbReference type="InParanoid" id="K1R7X7"/>
<dbReference type="HOGENOM" id="CLU_092924_1_0_1"/>
<organism evidence="2">
    <name type="scientific">Magallana gigas</name>
    <name type="common">Pacific oyster</name>
    <name type="synonym">Crassostrea gigas</name>
    <dbReference type="NCBI Taxonomy" id="29159"/>
    <lineage>
        <taxon>Eukaryota</taxon>
        <taxon>Metazoa</taxon>
        <taxon>Spiralia</taxon>
        <taxon>Lophotrochozoa</taxon>
        <taxon>Mollusca</taxon>
        <taxon>Bivalvia</taxon>
        <taxon>Autobranchia</taxon>
        <taxon>Pteriomorphia</taxon>
        <taxon>Ostreida</taxon>
        <taxon>Ostreoidea</taxon>
        <taxon>Ostreidae</taxon>
        <taxon>Magallana</taxon>
    </lineage>
</organism>
<accession>K1R7X7</accession>